<feature type="domain" description="HTH rpiR-type" evidence="4">
    <location>
        <begin position="1"/>
        <end position="76"/>
    </location>
</feature>
<evidence type="ECO:0000256" key="2">
    <source>
        <dbReference type="ARBA" id="ARBA00023125"/>
    </source>
</evidence>
<reference evidence="6" key="1">
    <citation type="submission" date="2018-01" db="EMBL/GenBank/DDBJ databases">
        <title>Genome sequnecing of Lactobacillus formosensis KACC 18721.</title>
        <authorList>
            <person name="Kim S.-J."/>
            <person name="Heo J."/>
        </authorList>
    </citation>
    <scope>NUCLEOTIDE SEQUENCE</scope>
    <source>
        <strain evidence="6">KACC 18721</strain>
    </source>
</reference>
<keyword evidence="1" id="KW-0805">Transcription regulation</keyword>
<dbReference type="InterPro" id="IPR001347">
    <property type="entry name" value="SIS_dom"/>
</dbReference>
<dbReference type="EMBL" id="PPWZ01000009">
    <property type="protein sequence ID" value="POH37732.1"/>
    <property type="molecule type" value="Genomic_DNA"/>
</dbReference>
<keyword evidence="2" id="KW-0238">DNA-binding</keyword>
<dbReference type="InterPro" id="IPR046348">
    <property type="entry name" value="SIS_dom_sf"/>
</dbReference>
<dbReference type="Gene3D" id="1.10.10.10">
    <property type="entry name" value="Winged helix-like DNA-binding domain superfamily/Winged helix DNA-binding domain"/>
    <property type="match status" value="1"/>
</dbReference>
<evidence type="ECO:0000259" key="4">
    <source>
        <dbReference type="PROSITE" id="PS51071"/>
    </source>
</evidence>
<dbReference type="GO" id="GO:0003677">
    <property type="term" value="F:DNA binding"/>
    <property type="evidence" value="ECO:0007669"/>
    <property type="project" value="UniProtKB-KW"/>
</dbReference>
<proteinExistence type="predicted"/>
<name>A0A2P4R8Z7_9LACO</name>
<dbReference type="PANTHER" id="PTHR30514">
    <property type="entry name" value="GLUCOKINASE"/>
    <property type="match status" value="1"/>
</dbReference>
<dbReference type="InterPro" id="IPR000281">
    <property type="entry name" value="HTH_RpiR"/>
</dbReference>
<dbReference type="InterPro" id="IPR009057">
    <property type="entry name" value="Homeodomain-like_sf"/>
</dbReference>
<sequence length="289" mass="32666">MTIIKQLISADNFNGSEKEIAQYILQHKESVLNQSIQKLATETFTSTSTIVRLCRKIGLKGYKDFKIALSAELQRSYNDISTVDPDFPFTEDDSNKEIAQKLLDVMKNSLTQTSELLTNDLLEKAVRYIFESNKLGLFAYGDTYVPALSFQNKLMKINLMPTLPILFGEDNFLATNFQKNDCAILISYSGRSKNTYQIARILRLNGCKIITITANKNSEIAKLSDLILPVANSESSTVKISPFASQVAIEYVLNTLYSCLFVANYDDNQRHRLASEKLFSDSRFTKNKK</sequence>
<accession>A0A2P4R8Z7</accession>
<dbReference type="PANTHER" id="PTHR30514:SF10">
    <property type="entry name" value="MURR_RPIR FAMILY TRANSCRIPTIONAL REGULATOR"/>
    <property type="match status" value="1"/>
</dbReference>
<dbReference type="Pfam" id="PF01380">
    <property type="entry name" value="SIS"/>
    <property type="match status" value="1"/>
</dbReference>
<dbReference type="Gene3D" id="3.40.50.10490">
    <property type="entry name" value="Glucose-6-phosphate isomerase like protein, domain 1"/>
    <property type="match status" value="1"/>
</dbReference>
<dbReference type="PROSITE" id="PS51464">
    <property type="entry name" value="SIS"/>
    <property type="match status" value="1"/>
</dbReference>
<dbReference type="PROSITE" id="PS51071">
    <property type="entry name" value="HTH_RPIR"/>
    <property type="match status" value="1"/>
</dbReference>
<dbReference type="GO" id="GO:0097367">
    <property type="term" value="F:carbohydrate derivative binding"/>
    <property type="evidence" value="ECO:0007669"/>
    <property type="project" value="InterPro"/>
</dbReference>
<dbReference type="Pfam" id="PF01418">
    <property type="entry name" value="HTH_6"/>
    <property type="match status" value="1"/>
</dbReference>
<dbReference type="InterPro" id="IPR047640">
    <property type="entry name" value="RpiR-like"/>
</dbReference>
<dbReference type="InterPro" id="IPR035472">
    <property type="entry name" value="RpiR-like_SIS"/>
</dbReference>
<dbReference type="CDD" id="cd05013">
    <property type="entry name" value="SIS_RpiR"/>
    <property type="match status" value="1"/>
</dbReference>
<evidence type="ECO:0000256" key="3">
    <source>
        <dbReference type="ARBA" id="ARBA00023163"/>
    </source>
</evidence>
<keyword evidence="3" id="KW-0804">Transcription</keyword>
<dbReference type="AlphaFoldDB" id="A0A2P4R8Z7"/>
<evidence type="ECO:0000259" key="5">
    <source>
        <dbReference type="PROSITE" id="PS51464"/>
    </source>
</evidence>
<comment type="caution">
    <text evidence="6">The sequence shown here is derived from an EMBL/GenBank/DDBJ whole genome shotgun (WGS) entry which is preliminary data.</text>
</comment>
<dbReference type="GO" id="GO:1901135">
    <property type="term" value="P:carbohydrate derivative metabolic process"/>
    <property type="evidence" value="ECO:0007669"/>
    <property type="project" value="InterPro"/>
</dbReference>
<evidence type="ECO:0000256" key="1">
    <source>
        <dbReference type="ARBA" id="ARBA00023015"/>
    </source>
</evidence>
<protein>
    <submittedName>
        <fullName evidence="6">MurR/RpiR family transcriptional regulator</fullName>
    </submittedName>
</protein>
<dbReference type="SUPFAM" id="SSF53697">
    <property type="entry name" value="SIS domain"/>
    <property type="match status" value="1"/>
</dbReference>
<evidence type="ECO:0000313" key="6">
    <source>
        <dbReference type="EMBL" id="POH37732.1"/>
    </source>
</evidence>
<feature type="domain" description="SIS" evidence="5">
    <location>
        <begin position="122"/>
        <end position="266"/>
    </location>
</feature>
<dbReference type="GO" id="GO:0003700">
    <property type="term" value="F:DNA-binding transcription factor activity"/>
    <property type="evidence" value="ECO:0007669"/>
    <property type="project" value="InterPro"/>
</dbReference>
<dbReference type="InterPro" id="IPR036388">
    <property type="entry name" value="WH-like_DNA-bd_sf"/>
</dbReference>
<organism evidence="6">
    <name type="scientific">Companilactobacillus formosensis</name>
    <dbReference type="NCBI Taxonomy" id="1617889"/>
    <lineage>
        <taxon>Bacteria</taxon>
        <taxon>Bacillati</taxon>
        <taxon>Bacillota</taxon>
        <taxon>Bacilli</taxon>
        <taxon>Lactobacillales</taxon>
        <taxon>Lactobacillaceae</taxon>
        <taxon>Companilactobacillus</taxon>
    </lineage>
</organism>
<dbReference type="SUPFAM" id="SSF46689">
    <property type="entry name" value="Homeodomain-like"/>
    <property type="match status" value="1"/>
</dbReference>
<gene>
    <name evidence="6" type="ORF">C2R26_01260</name>
</gene>